<dbReference type="AlphaFoldDB" id="A0A2K9N8X8"/>
<dbReference type="GO" id="GO:0012505">
    <property type="term" value="C:endomembrane system"/>
    <property type="evidence" value="ECO:0007669"/>
    <property type="project" value="UniProtKB-SubCell"/>
</dbReference>
<keyword evidence="10 11" id="KW-0472">Membrane</keyword>
<feature type="transmembrane region" description="Helical" evidence="11">
    <location>
        <begin position="143"/>
        <end position="163"/>
    </location>
</feature>
<dbReference type="InterPro" id="IPR003148">
    <property type="entry name" value="RCK_N"/>
</dbReference>
<evidence type="ECO:0000313" key="13">
    <source>
        <dbReference type="EMBL" id="AUN29006.1"/>
    </source>
</evidence>
<evidence type="ECO:0000313" key="14">
    <source>
        <dbReference type="Proteomes" id="UP000234752"/>
    </source>
</evidence>
<gene>
    <name evidence="13" type="ORF">C0V82_01115</name>
</gene>
<feature type="transmembrane region" description="Helical" evidence="11">
    <location>
        <begin position="266"/>
        <end position="285"/>
    </location>
</feature>
<evidence type="ECO:0000256" key="2">
    <source>
        <dbReference type="ARBA" id="ARBA00005551"/>
    </source>
</evidence>
<dbReference type="Gene3D" id="1.20.1530.20">
    <property type="match status" value="1"/>
</dbReference>
<evidence type="ECO:0000256" key="1">
    <source>
        <dbReference type="ARBA" id="ARBA00004127"/>
    </source>
</evidence>
<feature type="transmembrane region" description="Helical" evidence="11">
    <location>
        <begin position="6"/>
        <end position="22"/>
    </location>
</feature>
<dbReference type="PANTHER" id="PTHR46157">
    <property type="entry name" value="K(+) EFFLUX ANTIPORTER 3, CHLOROPLASTIC"/>
    <property type="match status" value="1"/>
</dbReference>
<dbReference type="GO" id="GO:0016020">
    <property type="term" value="C:membrane"/>
    <property type="evidence" value="ECO:0007669"/>
    <property type="project" value="InterPro"/>
</dbReference>
<reference evidence="13 14" key="1">
    <citation type="submission" date="2017-12" db="EMBL/GenBank/DDBJ databases">
        <title>Genomes of bacteria within cyanobacterial aggregates.</title>
        <authorList>
            <person name="Cai H."/>
        </authorList>
    </citation>
    <scope>NUCLEOTIDE SEQUENCE [LARGE SCALE GENOMIC DNA]</scope>
    <source>
        <strain evidence="13 14">TH16</strain>
    </source>
</reference>
<evidence type="ECO:0000256" key="3">
    <source>
        <dbReference type="ARBA" id="ARBA00022448"/>
    </source>
</evidence>
<keyword evidence="5" id="KW-0633">Potassium transport</keyword>
<dbReference type="Gene3D" id="3.40.50.720">
    <property type="entry name" value="NAD(P)-binding Rossmann-like Domain"/>
    <property type="match status" value="1"/>
</dbReference>
<keyword evidence="7" id="KW-0630">Potassium</keyword>
<keyword evidence="3" id="KW-0813">Transport</keyword>
<evidence type="ECO:0000256" key="5">
    <source>
        <dbReference type="ARBA" id="ARBA00022538"/>
    </source>
</evidence>
<feature type="transmembrane region" description="Helical" evidence="11">
    <location>
        <begin position="326"/>
        <end position="348"/>
    </location>
</feature>
<evidence type="ECO:0000259" key="12">
    <source>
        <dbReference type="PROSITE" id="PS51201"/>
    </source>
</evidence>
<feature type="transmembrane region" description="Helical" evidence="11">
    <location>
        <begin position="53"/>
        <end position="70"/>
    </location>
</feature>
<evidence type="ECO:0000256" key="7">
    <source>
        <dbReference type="ARBA" id="ARBA00022958"/>
    </source>
</evidence>
<feature type="transmembrane region" description="Helical" evidence="11">
    <location>
        <begin position="175"/>
        <end position="199"/>
    </location>
</feature>
<dbReference type="GO" id="GO:1902600">
    <property type="term" value="P:proton transmembrane transport"/>
    <property type="evidence" value="ECO:0007669"/>
    <property type="project" value="InterPro"/>
</dbReference>
<evidence type="ECO:0000256" key="9">
    <source>
        <dbReference type="ARBA" id="ARBA00023065"/>
    </source>
</evidence>
<organism evidence="13 14">
    <name type="scientific">Niveispirillum cyanobacteriorum</name>
    <dbReference type="NCBI Taxonomy" id="1612173"/>
    <lineage>
        <taxon>Bacteria</taxon>
        <taxon>Pseudomonadati</taxon>
        <taxon>Pseudomonadota</taxon>
        <taxon>Alphaproteobacteria</taxon>
        <taxon>Rhodospirillales</taxon>
        <taxon>Azospirillaceae</taxon>
        <taxon>Niveispirillum</taxon>
    </lineage>
</organism>
<keyword evidence="4" id="KW-0050">Antiport</keyword>
<dbReference type="GO" id="GO:0006813">
    <property type="term" value="P:potassium ion transport"/>
    <property type="evidence" value="ECO:0007669"/>
    <property type="project" value="UniProtKB-KW"/>
</dbReference>
<feature type="transmembrane region" description="Helical" evidence="11">
    <location>
        <begin position="354"/>
        <end position="374"/>
    </location>
</feature>
<dbReference type="NCBIfam" id="TIGR00932">
    <property type="entry name" value="2a37"/>
    <property type="match status" value="1"/>
</dbReference>
<dbReference type="InterPro" id="IPR038770">
    <property type="entry name" value="Na+/solute_symporter_sf"/>
</dbReference>
<dbReference type="GO" id="GO:0008324">
    <property type="term" value="F:monoatomic cation transmembrane transporter activity"/>
    <property type="evidence" value="ECO:0007669"/>
    <property type="project" value="InterPro"/>
</dbReference>
<evidence type="ECO:0000256" key="8">
    <source>
        <dbReference type="ARBA" id="ARBA00022989"/>
    </source>
</evidence>
<comment type="similarity">
    <text evidence="2">Belongs to the monovalent cation:proton antiporter 2 (CPA2) transporter (TC 2.A.37) family.</text>
</comment>
<dbReference type="Pfam" id="PF02254">
    <property type="entry name" value="TrkA_N"/>
    <property type="match status" value="1"/>
</dbReference>
<evidence type="ECO:0000256" key="10">
    <source>
        <dbReference type="ARBA" id="ARBA00023136"/>
    </source>
</evidence>
<dbReference type="SUPFAM" id="SSF51735">
    <property type="entry name" value="NAD(P)-binding Rossmann-fold domains"/>
    <property type="match status" value="1"/>
</dbReference>
<keyword evidence="6 11" id="KW-0812">Transmembrane</keyword>
<sequence length="562" mass="58322">MVEETLMFLSVAVTCILLLHRLRISPVLGYLAGGLILGPSGFGVVTLEEDVRAVAELGVVFLLFLIGLELSGERLRALRRWVFGLGLAQFLVTGALLGVIGIFLGLEAPVAVLLGGGLALSSTAVVVQLLIERGQVASPTGRVTFAVLLLQDLAVVPLLLLATTLSGPPGQSVPLALAIAVGKAVLAVALILLLGRFTLGPLLRAVAATRSTELFTATALLIVLGTGWATGLGGLSAALGAFLAGLVLAGTEFRHQAESDMQPFKGLLLGLFFLSVGLGIDVAAIADRAHWIVIGVLGLITLKALTAGLLARAFGAPRDVAIRSGLLLGEAGEFAFVIITTAVAGRLIDNGWGQTLAATVGLSIAVTPFLPALADRLVARFAPPSAPSAVPGGGEEEPHNHVIICGFGRVGQTVAALMARQQVPFVGIDMNADLVRQHAVKGLHILYGDSARHETLKRLGADHAVAAIITLDDPQAAARTVAAFRDHWPDLRLFARARDRAHAAALLALGVEAVVPETFESSLVLARGALESLGVPSAAVDELVMLYRETDHGMTRASDGQT</sequence>
<keyword evidence="8 11" id="KW-1133">Transmembrane helix</keyword>
<dbReference type="PROSITE" id="PS51201">
    <property type="entry name" value="RCK_N"/>
    <property type="match status" value="1"/>
</dbReference>
<accession>A0A2K9N8X8</accession>
<feature type="domain" description="RCK N-terminal" evidence="12">
    <location>
        <begin position="399"/>
        <end position="515"/>
    </location>
</feature>
<feature type="transmembrane region" description="Helical" evidence="11">
    <location>
        <begin position="211"/>
        <end position="229"/>
    </location>
</feature>
<dbReference type="PANTHER" id="PTHR46157:SF4">
    <property type="entry name" value="K(+) EFFLUX ANTIPORTER 3, CHLOROPLASTIC"/>
    <property type="match status" value="1"/>
</dbReference>
<keyword evidence="9" id="KW-0406">Ion transport</keyword>
<name>A0A2K9N8X8_9PROT</name>
<dbReference type="GO" id="GO:0015297">
    <property type="term" value="F:antiporter activity"/>
    <property type="evidence" value="ECO:0007669"/>
    <property type="project" value="UniProtKB-KW"/>
</dbReference>
<evidence type="ECO:0000256" key="6">
    <source>
        <dbReference type="ARBA" id="ARBA00022692"/>
    </source>
</evidence>
<feature type="transmembrane region" description="Helical" evidence="11">
    <location>
        <begin position="110"/>
        <end position="131"/>
    </location>
</feature>
<dbReference type="FunFam" id="3.40.50.720:FF:000036">
    <property type="entry name" value="Glutathione-regulated potassium-efflux system protein KefB"/>
    <property type="match status" value="1"/>
</dbReference>
<comment type="subcellular location">
    <subcellularLocation>
        <location evidence="1">Endomembrane system</location>
        <topology evidence="1">Multi-pass membrane protein</topology>
    </subcellularLocation>
</comment>
<feature type="transmembrane region" description="Helical" evidence="11">
    <location>
        <begin position="235"/>
        <end position="254"/>
    </location>
</feature>
<dbReference type="Pfam" id="PF00999">
    <property type="entry name" value="Na_H_Exchanger"/>
    <property type="match status" value="1"/>
</dbReference>
<keyword evidence="14" id="KW-1185">Reference proteome</keyword>
<feature type="transmembrane region" description="Helical" evidence="11">
    <location>
        <begin position="291"/>
        <end position="314"/>
    </location>
</feature>
<feature type="transmembrane region" description="Helical" evidence="11">
    <location>
        <begin position="82"/>
        <end position="104"/>
    </location>
</feature>
<dbReference type="EMBL" id="CP025611">
    <property type="protein sequence ID" value="AUN29006.1"/>
    <property type="molecule type" value="Genomic_DNA"/>
</dbReference>
<dbReference type="InterPro" id="IPR036291">
    <property type="entry name" value="NAD(P)-bd_dom_sf"/>
</dbReference>
<evidence type="ECO:0000256" key="11">
    <source>
        <dbReference type="SAM" id="Phobius"/>
    </source>
</evidence>
<feature type="transmembrane region" description="Helical" evidence="11">
    <location>
        <begin position="27"/>
        <end position="47"/>
    </location>
</feature>
<dbReference type="Proteomes" id="UP000234752">
    <property type="component" value="Chromosome eg_1"/>
</dbReference>
<evidence type="ECO:0000256" key="4">
    <source>
        <dbReference type="ARBA" id="ARBA00022449"/>
    </source>
</evidence>
<dbReference type="InterPro" id="IPR004771">
    <property type="entry name" value="K/H_exchanger"/>
</dbReference>
<protein>
    <recommendedName>
        <fullName evidence="12">RCK N-terminal domain-containing protein</fullName>
    </recommendedName>
</protein>
<dbReference type="InterPro" id="IPR006153">
    <property type="entry name" value="Cation/H_exchanger_TM"/>
</dbReference>
<dbReference type="KEGG" id="ncb:C0V82_01115"/>
<proteinExistence type="inferred from homology"/>